<dbReference type="HAMAP" id="MF_01384">
    <property type="entry name" value="UreD"/>
    <property type="match status" value="1"/>
</dbReference>
<comment type="function">
    <text evidence="3">Required for maturation of urease via the functional incorporation of the urease nickel metallocenter.</text>
</comment>
<dbReference type="STRING" id="254406.SAMN04488042_101900"/>
<accession>A0A1I4J716</accession>
<dbReference type="AlphaFoldDB" id="A0A1I4J716"/>
<comment type="subunit">
    <text evidence="3">UreD, UreF and UreG form a complex that acts as a GTP-hydrolysis-dependent molecular chaperone, activating the urease apoprotein by helping to assemble the nickel containing metallocenter of UreC. The UreE protein probably delivers the nickel.</text>
</comment>
<dbReference type="GO" id="GO:0005737">
    <property type="term" value="C:cytoplasm"/>
    <property type="evidence" value="ECO:0007669"/>
    <property type="project" value="UniProtKB-SubCell"/>
</dbReference>
<keyword evidence="2 3" id="KW-0143">Chaperone</keyword>
<sequence>MPNPPQPRAIGSALIKAKRRGAQTVLDDFRLSGSCRVLFPRRRDAVLEAVLLNTSGGVTGGDVFETVATAGAGTALTLTTQAAERAYRSIDTRPGRIQTRLTLDEGARIDWLPQETILFDGSALRRSLDIHMARDARLLMVEPMIFGRTAMGETLRNATLQDHITVYQGDQLVFADRVRLSGDVQAHLDRPAIAGGARATAAVLLAAPNAESYLDKLRGMLPASCGASLIREGLLFARLLAPDGHALRQILIPVLRALRGADLPRTWML</sequence>
<keyword evidence="5" id="KW-1185">Reference proteome</keyword>
<dbReference type="InterPro" id="IPR002669">
    <property type="entry name" value="UreD"/>
</dbReference>
<dbReference type="GO" id="GO:0016151">
    <property type="term" value="F:nickel cation binding"/>
    <property type="evidence" value="ECO:0007669"/>
    <property type="project" value="UniProtKB-UniRule"/>
</dbReference>
<organism evidence="4 5">
    <name type="scientific">Shimia aestuarii</name>
    <dbReference type="NCBI Taxonomy" id="254406"/>
    <lineage>
        <taxon>Bacteria</taxon>
        <taxon>Pseudomonadati</taxon>
        <taxon>Pseudomonadota</taxon>
        <taxon>Alphaproteobacteria</taxon>
        <taxon>Rhodobacterales</taxon>
        <taxon>Roseobacteraceae</taxon>
    </lineage>
</organism>
<comment type="subcellular location">
    <subcellularLocation>
        <location evidence="3">Cytoplasm</location>
    </subcellularLocation>
</comment>
<evidence type="ECO:0000256" key="1">
    <source>
        <dbReference type="ARBA" id="ARBA00007177"/>
    </source>
</evidence>
<protein>
    <recommendedName>
        <fullName evidence="3">Urease accessory protein UreD</fullName>
    </recommendedName>
</protein>
<comment type="similarity">
    <text evidence="1 3">Belongs to the UreD family.</text>
</comment>
<gene>
    <name evidence="3" type="primary">ureD</name>
    <name evidence="4" type="ORF">SAMN04488042_101900</name>
</gene>
<dbReference type="Pfam" id="PF01774">
    <property type="entry name" value="UreD"/>
    <property type="match status" value="1"/>
</dbReference>
<evidence type="ECO:0000256" key="2">
    <source>
        <dbReference type="ARBA" id="ARBA00023186"/>
    </source>
</evidence>
<reference evidence="4 5" key="1">
    <citation type="submission" date="2016-10" db="EMBL/GenBank/DDBJ databases">
        <authorList>
            <person name="de Groot N.N."/>
        </authorList>
    </citation>
    <scope>NUCLEOTIDE SEQUENCE [LARGE SCALE GENOMIC DNA]</scope>
    <source>
        <strain evidence="4 5">DSM 15283</strain>
    </source>
</reference>
<name>A0A1I4J716_9RHOB</name>
<keyword evidence="3" id="KW-0996">Nickel insertion</keyword>
<dbReference type="RefSeq" id="WP_242654692.1">
    <property type="nucleotide sequence ID" value="NZ_FOTQ01000001.1"/>
</dbReference>
<evidence type="ECO:0000256" key="3">
    <source>
        <dbReference type="HAMAP-Rule" id="MF_01384"/>
    </source>
</evidence>
<dbReference type="EMBL" id="FOTQ01000001">
    <property type="protein sequence ID" value="SFL62375.1"/>
    <property type="molecule type" value="Genomic_DNA"/>
</dbReference>
<evidence type="ECO:0000313" key="4">
    <source>
        <dbReference type="EMBL" id="SFL62375.1"/>
    </source>
</evidence>
<keyword evidence="3" id="KW-0963">Cytoplasm</keyword>
<evidence type="ECO:0000313" key="5">
    <source>
        <dbReference type="Proteomes" id="UP000199144"/>
    </source>
</evidence>
<proteinExistence type="inferred from homology"/>
<dbReference type="Proteomes" id="UP000199144">
    <property type="component" value="Unassembled WGS sequence"/>
</dbReference>
<dbReference type="PANTHER" id="PTHR33643">
    <property type="entry name" value="UREASE ACCESSORY PROTEIN D"/>
    <property type="match status" value="1"/>
</dbReference>
<dbReference type="PANTHER" id="PTHR33643:SF1">
    <property type="entry name" value="UREASE ACCESSORY PROTEIN D"/>
    <property type="match status" value="1"/>
</dbReference>